<dbReference type="Gene3D" id="1.20.120.530">
    <property type="entry name" value="GntR ligand-binding domain-like"/>
    <property type="match status" value="1"/>
</dbReference>
<sequence length="227" mass="26064">MDGHTEMSTKTRTSMRDKAYQNFSDLLLNSRIQPGQFLTQKELVEITDMSLSTVRELIPRLEADGLIRAIPQRGLQVTHIDLNLIKNAFELRLILEKRAIAHFTEFAEQALIERLLDEHQTVLAAAENGADKSLLEKAQLTDWEFHDTIIDFLDNEIISKIYRVNSIKIRLIISEKTRISPFSLTRVFSEHLKILNAVKARDVQAAEVALEEHILSAKKHSFETSFR</sequence>
<accession>A0A1U7JGD2</accession>
<comment type="caution">
    <text evidence="5">The sequence shown here is derived from an EMBL/GenBank/DDBJ whole genome shotgun (WGS) entry which is preliminary data.</text>
</comment>
<dbReference type="InterPro" id="IPR008920">
    <property type="entry name" value="TF_FadR/GntR_C"/>
</dbReference>
<dbReference type="SMART" id="SM00345">
    <property type="entry name" value="HTH_GNTR"/>
    <property type="match status" value="1"/>
</dbReference>
<dbReference type="Pfam" id="PF00392">
    <property type="entry name" value="GntR"/>
    <property type="match status" value="1"/>
</dbReference>
<evidence type="ECO:0000313" key="5">
    <source>
        <dbReference type="EMBL" id="OKL43777.1"/>
    </source>
</evidence>
<evidence type="ECO:0000256" key="1">
    <source>
        <dbReference type="ARBA" id="ARBA00023015"/>
    </source>
</evidence>
<dbReference type="Gene3D" id="1.10.10.10">
    <property type="entry name" value="Winged helix-like DNA-binding domain superfamily/Winged helix DNA-binding domain"/>
    <property type="match status" value="1"/>
</dbReference>
<dbReference type="AlphaFoldDB" id="A0A1U7JGD2"/>
<organism evidence="5 6">
    <name type="scientific">Pseudovibrio exalbescens</name>
    <dbReference type="NCBI Taxonomy" id="197461"/>
    <lineage>
        <taxon>Bacteria</taxon>
        <taxon>Pseudomonadati</taxon>
        <taxon>Pseudomonadota</taxon>
        <taxon>Alphaproteobacteria</taxon>
        <taxon>Hyphomicrobiales</taxon>
        <taxon>Stappiaceae</taxon>
        <taxon>Pseudovibrio</taxon>
    </lineage>
</organism>
<keyword evidence="2" id="KW-0238">DNA-binding</keyword>
<keyword evidence="1" id="KW-0805">Transcription regulation</keyword>
<evidence type="ECO:0000259" key="4">
    <source>
        <dbReference type="PROSITE" id="PS50949"/>
    </source>
</evidence>
<dbReference type="EMBL" id="LVVZ01000018">
    <property type="protein sequence ID" value="OKL43777.1"/>
    <property type="molecule type" value="Genomic_DNA"/>
</dbReference>
<dbReference type="STRING" id="197461.A3843_11680"/>
<dbReference type="SUPFAM" id="SSF48008">
    <property type="entry name" value="GntR ligand-binding domain-like"/>
    <property type="match status" value="1"/>
</dbReference>
<keyword evidence="3" id="KW-0804">Transcription</keyword>
<dbReference type="PANTHER" id="PTHR43537:SF5">
    <property type="entry name" value="UXU OPERON TRANSCRIPTIONAL REGULATOR"/>
    <property type="match status" value="1"/>
</dbReference>
<gene>
    <name evidence="5" type="ORF">A3843_11680</name>
</gene>
<evidence type="ECO:0000313" key="6">
    <source>
        <dbReference type="Proteomes" id="UP000185783"/>
    </source>
</evidence>
<protein>
    <recommendedName>
        <fullName evidence="4">HTH gntR-type domain-containing protein</fullName>
    </recommendedName>
</protein>
<dbReference type="PROSITE" id="PS50949">
    <property type="entry name" value="HTH_GNTR"/>
    <property type="match status" value="1"/>
</dbReference>
<dbReference type="Proteomes" id="UP000185783">
    <property type="component" value="Unassembled WGS sequence"/>
</dbReference>
<dbReference type="InterPro" id="IPR011711">
    <property type="entry name" value="GntR_C"/>
</dbReference>
<dbReference type="InterPro" id="IPR036390">
    <property type="entry name" value="WH_DNA-bd_sf"/>
</dbReference>
<dbReference type="InterPro" id="IPR036388">
    <property type="entry name" value="WH-like_DNA-bd_sf"/>
</dbReference>
<feature type="domain" description="HTH gntR-type" evidence="4">
    <location>
        <begin position="13"/>
        <end position="80"/>
    </location>
</feature>
<dbReference type="Pfam" id="PF07729">
    <property type="entry name" value="FCD"/>
    <property type="match status" value="1"/>
</dbReference>
<reference evidence="5 6" key="1">
    <citation type="submission" date="2016-03" db="EMBL/GenBank/DDBJ databases">
        <title>Genome sequence of Nesiotobacter sp. nov., a moderately halophilic alphaproteobacterium isolated from the Yellow Sea, China.</title>
        <authorList>
            <person name="Zhang G."/>
            <person name="Zhang R."/>
        </authorList>
    </citation>
    <scope>NUCLEOTIDE SEQUENCE [LARGE SCALE GENOMIC DNA]</scope>
    <source>
        <strain evidence="5 6">WB1-6</strain>
    </source>
</reference>
<evidence type="ECO:0000256" key="3">
    <source>
        <dbReference type="ARBA" id="ARBA00023163"/>
    </source>
</evidence>
<dbReference type="SUPFAM" id="SSF46785">
    <property type="entry name" value="Winged helix' DNA-binding domain"/>
    <property type="match status" value="1"/>
</dbReference>
<dbReference type="GO" id="GO:0003700">
    <property type="term" value="F:DNA-binding transcription factor activity"/>
    <property type="evidence" value="ECO:0007669"/>
    <property type="project" value="InterPro"/>
</dbReference>
<keyword evidence="6" id="KW-1185">Reference proteome</keyword>
<dbReference type="SMART" id="SM00895">
    <property type="entry name" value="FCD"/>
    <property type="match status" value="1"/>
</dbReference>
<proteinExistence type="predicted"/>
<dbReference type="PANTHER" id="PTHR43537">
    <property type="entry name" value="TRANSCRIPTIONAL REGULATOR, GNTR FAMILY"/>
    <property type="match status" value="1"/>
</dbReference>
<evidence type="ECO:0000256" key="2">
    <source>
        <dbReference type="ARBA" id="ARBA00023125"/>
    </source>
</evidence>
<name>A0A1U7JGD2_9HYPH</name>
<dbReference type="InterPro" id="IPR000524">
    <property type="entry name" value="Tscrpt_reg_HTH_GntR"/>
</dbReference>
<dbReference type="GO" id="GO:0003677">
    <property type="term" value="F:DNA binding"/>
    <property type="evidence" value="ECO:0007669"/>
    <property type="project" value="UniProtKB-KW"/>
</dbReference>